<accession>A0ABQ8BRU3</accession>
<gene>
    <name evidence="1" type="ORF">HID58_038782</name>
</gene>
<keyword evidence="2" id="KW-1185">Reference proteome</keyword>
<dbReference type="Proteomes" id="UP000824890">
    <property type="component" value="Unassembled WGS sequence"/>
</dbReference>
<evidence type="ECO:0000313" key="2">
    <source>
        <dbReference type="Proteomes" id="UP000824890"/>
    </source>
</evidence>
<sequence>MSRAVSFACGGDRMFGLLKLGPLGSNRGMCWRTIEEIVPNNLLIQSLEVVAVILVKVWGEFGVVVLIPACSGEARGCFPSSSTLASRLGRVRWRCLVV</sequence>
<evidence type="ECO:0000313" key="1">
    <source>
        <dbReference type="EMBL" id="KAH0906955.1"/>
    </source>
</evidence>
<proteinExistence type="predicted"/>
<comment type="caution">
    <text evidence="1">The sequence shown here is derived from an EMBL/GenBank/DDBJ whole genome shotgun (WGS) entry which is preliminary data.</text>
</comment>
<protein>
    <submittedName>
        <fullName evidence="1">Uncharacterized protein</fullName>
    </submittedName>
</protein>
<reference evidence="1 2" key="1">
    <citation type="submission" date="2021-05" db="EMBL/GenBank/DDBJ databases">
        <title>Genome Assembly of Synthetic Allotetraploid Brassica napus Reveals Homoeologous Exchanges between Subgenomes.</title>
        <authorList>
            <person name="Davis J.T."/>
        </authorList>
    </citation>
    <scope>NUCLEOTIDE SEQUENCE [LARGE SCALE GENOMIC DNA]</scope>
    <source>
        <strain evidence="2">cv. Da-Ae</strain>
        <tissue evidence="1">Seedling</tissue>
    </source>
</reference>
<name>A0ABQ8BRU3_BRANA</name>
<dbReference type="EMBL" id="JAGKQM010000010">
    <property type="protein sequence ID" value="KAH0906955.1"/>
    <property type="molecule type" value="Genomic_DNA"/>
</dbReference>
<organism evidence="1 2">
    <name type="scientific">Brassica napus</name>
    <name type="common">Rape</name>
    <dbReference type="NCBI Taxonomy" id="3708"/>
    <lineage>
        <taxon>Eukaryota</taxon>
        <taxon>Viridiplantae</taxon>
        <taxon>Streptophyta</taxon>
        <taxon>Embryophyta</taxon>
        <taxon>Tracheophyta</taxon>
        <taxon>Spermatophyta</taxon>
        <taxon>Magnoliopsida</taxon>
        <taxon>eudicotyledons</taxon>
        <taxon>Gunneridae</taxon>
        <taxon>Pentapetalae</taxon>
        <taxon>rosids</taxon>
        <taxon>malvids</taxon>
        <taxon>Brassicales</taxon>
        <taxon>Brassicaceae</taxon>
        <taxon>Brassiceae</taxon>
        <taxon>Brassica</taxon>
    </lineage>
</organism>